<comment type="subcellular location">
    <subcellularLocation>
        <location evidence="1">Secreted</location>
    </subcellularLocation>
</comment>
<keyword evidence="2" id="KW-0964">Secreted</keyword>
<feature type="domain" description="VWFA" evidence="5">
    <location>
        <begin position="289"/>
        <end position="460"/>
    </location>
</feature>
<dbReference type="Gene3D" id="3.40.50.410">
    <property type="entry name" value="von Willebrand factor, type A domain"/>
    <property type="match status" value="3"/>
</dbReference>
<dbReference type="Proteomes" id="UP000095280">
    <property type="component" value="Unplaced"/>
</dbReference>
<feature type="region of interest" description="Disordered" evidence="4">
    <location>
        <begin position="140"/>
        <end position="168"/>
    </location>
</feature>
<dbReference type="CDD" id="cd00198">
    <property type="entry name" value="vWFA"/>
    <property type="match status" value="1"/>
</dbReference>
<evidence type="ECO:0000313" key="6">
    <source>
        <dbReference type="Proteomes" id="UP000095280"/>
    </source>
</evidence>
<dbReference type="InterPro" id="IPR056861">
    <property type="entry name" value="HMCN1-like_VWA"/>
</dbReference>
<evidence type="ECO:0000256" key="1">
    <source>
        <dbReference type="ARBA" id="ARBA00004613"/>
    </source>
</evidence>
<reference evidence="7" key="1">
    <citation type="submission" date="2016-11" db="UniProtKB">
        <authorList>
            <consortium name="WormBaseParasite"/>
        </authorList>
    </citation>
    <scope>IDENTIFICATION</scope>
</reference>
<dbReference type="SMART" id="SM00327">
    <property type="entry name" value="VWA"/>
    <property type="match status" value="3"/>
</dbReference>
<dbReference type="SUPFAM" id="SSF53300">
    <property type="entry name" value="vWA-like"/>
    <property type="match status" value="3"/>
</dbReference>
<dbReference type="InterPro" id="IPR002035">
    <property type="entry name" value="VWF_A"/>
</dbReference>
<dbReference type="PANTHER" id="PTHR14905:SF7">
    <property type="entry name" value="VON WILLEBRAND FACTOR A DOMAIN-CONTAINING PROTEIN 7"/>
    <property type="match status" value="1"/>
</dbReference>
<dbReference type="PANTHER" id="PTHR14905">
    <property type="entry name" value="NG37"/>
    <property type="match status" value="1"/>
</dbReference>
<dbReference type="AlphaFoldDB" id="A0A1I8J8P5"/>
<keyword evidence="3" id="KW-0732">Signal</keyword>
<dbReference type="InterPro" id="IPR036465">
    <property type="entry name" value="vWFA_dom_sf"/>
</dbReference>
<feature type="domain" description="VWFA" evidence="5">
    <location>
        <begin position="766"/>
        <end position="929"/>
    </location>
</feature>
<accession>A0A1I8J8P5</accession>
<sequence length="980" mass="104434">AARALATSLRSCSLSLSSCSICSDFSCTTFFKVSVGEDTDPCRLPVIAEETAAADMVEPGPWLLPREVTPSRRLRPAPLPTEAAEAAGFWEDEDLHNKLTSSNAAVRSATRRFICVQRQHPMHRSKQSISRLAANRPLPLAKPAVPTNRRVPGRVPPTMTRMPTFSGQSSAEGATVAAADASVTAAGCWDSVFGVTEETLPLLDADFGCCFCDCWPARKSSSNKASMKASALILIVGSALVLQVAAQLDPVCDSCPSKNCTYDKRLSCSCTGLNRTIEIVDPGDREYFNVSLGFVVDNTGSMRTEIASVKSSIQAVVTATSGIFDKYVIGTYNDPYVANVFESTDASAINSFVSTINANAGGDCPEMAMHGIRDVADRLSPGSVIFLFTDASSKDLALEPDVKALLESKNIRLNVMATGNLCGMGAEFSRLTTATNGTIYRTPDKSDVDFVMNYIKNFAKYGIRFIRGMPTTLEDLKAIADGNCSCKTSIENLVCIEPPTKSCPCPEGFEHIVVKKKVCVPGPCKKHKYGSLGFVIDNTGSMAAEIFAVRAHIANIMANNTVFKDYVVATFGDPYKKNVIRSSDESVIQSFVNSISPSAGGDCPEFAMSGIEDAAKKARKNSVLVLFTDAAAKDASKLAAVKALLLAKNTKLFVIATGTFCGSGVYKGEFDDLAAASGGDVMTLTAKSSVSEVLDFLALAAAGKYSLRSFPRCLDDMRKMKPERCCKWVIHHKCKPIEPPCPLGYKRVTMRNKVCGSPNGCPRKRVGSLGFIIDDTGSMGAEIFAVRTHISAIMANNTVFKDYVVSRYGDPYVKNVIRSSDASAIQSFVNAIGPSGGGDCPEYAMSAIEDAAKEALENSVLILFTDAAAKDANMSADVAALLVSKKIKLYVIGTGQFCGPRVYKGEYDYLAAASGGSVMKLTAKTSVGEVLNFIGLAASGMTSFDSLPSTLEGLHGMPYPVKTFVPRIQQPVGNVVSGGG</sequence>
<keyword evidence="6" id="KW-1185">Reference proteome</keyword>
<evidence type="ECO:0000256" key="4">
    <source>
        <dbReference type="SAM" id="MobiDB-lite"/>
    </source>
</evidence>
<protein>
    <submittedName>
        <fullName evidence="7">VWFA domain-containing protein</fullName>
    </submittedName>
</protein>
<proteinExistence type="predicted"/>
<name>A0A1I8J8P5_9PLAT</name>
<evidence type="ECO:0000313" key="7">
    <source>
        <dbReference type="WBParaSite" id="maker-uti_cns_0046248-snap-gene-0.34-mRNA-1"/>
    </source>
</evidence>
<feature type="domain" description="VWFA" evidence="5">
    <location>
        <begin position="529"/>
        <end position="692"/>
    </location>
</feature>
<evidence type="ECO:0000256" key="3">
    <source>
        <dbReference type="ARBA" id="ARBA00022729"/>
    </source>
</evidence>
<organism evidence="6 7">
    <name type="scientific">Macrostomum lignano</name>
    <dbReference type="NCBI Taxonomy" id="282301"/>
    <lineage>
        <taxon>Eukaryota</taxon>
        <taxon>Metazoa</taxon>
        <taxon>Spiralia</taxon>
        <taxon>Lophotrochozoa</taxon>
        <taxon>Platyhelminthes</taxon>
        <taxon>Rhabditophora</taxon>
        <taxon>Macrostomorpha</taxon>
        <taxon>Macrostomida</taxon>
        <taxon>Macrostomidae</taxon>
        <taxon>Macrostomum</taxon>
    </lineage>
</organism>
<dbReference type="WBParaSite" id="maker-uti_cns_0046248-snap-gene-0.34-mRNA-1">
    <property type="protein sequence ID" value="maker-uti_cns_0046248-snap-gene-0.34-mRNA-1"/>
    <property type="gene ID" value="maker-uti_cns_0046248-snap-gene-0.34"/>
</dbReference>
<dbReference type="Pfam" id="PF25106">
    <property type="entry name" value="VWA_4"/>
    <property type="match status" value="3"/>
</dbReference>
<dbReference type="InterPro" id="IPR052577">
    <property type="entry name" value="VWA7"/>
</dbReference>
<evidence type="ECO:0000256" key="2">
    <source>
        <dbReference type="ARBA" id="ARBA00022525"/>
    </source>
</evidence>
<evidence type="ECO:0000259" key="5">
    <source>
        <dbReference type="SMART" id="SM00327"/>
    </source>
</evidence>